<feature type="active site" evidence="10">
    <location>
        <position position="199"/>
    </location>
</feature>
<comment type="subcellular location">
    <subcellularLocation>
        <location evidence="10">Cytoplasm</location>
    </subcellularLocation>
</comment>
<feature type="active site" description="Nucleophile" evidence="10">
    <location>
        <position position="88"/>
    </location>
</feature>
<keyword evidence="10" id="KW-0963">Cytoplasm</keyword>
<dbReference type="PIRSF" id="PIRSF000495">
    <property type="entry name" value="Amidotransf_hisH"/>
    <property type="match status" value="1"/>
</dbReference>
<keyword evidence="4 10" id="KW-0378">Hydrolase</keyword>
<evidence type="ECO:0000259" key="11">
    <source>
        <dbReference type="Pfam" id="PF00117"/>
    </source>
</evidence>
<dbReference type="HAMAP" id="MF_00278">
    <property type="entry name" value="HisH"/>
    <property type="match status" value="1"/>
</dbReference>
<evidence type="ECO:0000313" key="12">
    <source>
        <dbReference type="EMBL" id="MBL6458419.1"/>
    </source>
</evidence>
<protein>
    <recommendedName>
        <fullName evidence="10">Imidazole glycerol phosphate synthase subunit HisH</fullName>
        <ecNumber evidence="10">4.3.2.10</ecNumber>
    </recommendedName>
    <alternativeName>
        <fullName evidence="10">IGP synthase glutaminase subunit</fullName>
        <ecNumber evidence="10">3.5.1.2</ecNumber>
    </alternativeName>
    <alternativeName>
        <fullName evidence="10">IGP synthase subunit HisH</fullName>
    </alternativeName>
    <alternativeName>
        <fullName evidence="10">ImGP synthase subunit HisH</fullName>
        <shortName evidence="10">IGPS subunit HisH</shortName>
    </alternativeName>
</protein>
<evidence type="ECO:0000256" key="4">
    <source>
        <dbReference type="ARBA" id="ARBA00022801"/>
    </source>
</evidence>
<dbReference type="EC" id="4.3.2.10" evidence="10"/>
<dbReference type="Gene3D" id="3.40.50.880">
    <property type="match status" value="1"/>
</dbReference>
<dbReference type="PROSITE" id="PS51273">
    <property type="entry name" value="GATASE_TYPE_1"/>
    <property type="match status" value="1"/>
</dbReference>
<sequence length="217" mass="22886">MKIAVIDPGSGNLASVLRALDRASEMADQPIRAAVTRDAAEAAEADRLVLPGQGAFAACMRGLEALPGMVEVLEDRVRGQGVPLLGICVGMQILVERGLEHGVTPGLGWIQGEMAPMDPRGPDGAPLPLPQMGWNTLSFAPGEHPLLDGIRPGEHAYFVHSYALRGAAEEEVAATTEYGGPVVAIVARGNVAGTQFHVEKSATLGLRILANFLRWEP</sequence>
<reference evidence="12 13" key="1">
    <citation type="submission" date="2021-01" db="EMBL/GenBank/DDBJ databases">
        <title>Belnapia mucosa sp. nov. and Belnapia arida sp. nov., isolated from the Tabernas Desert (Almeria, Spain).</title>
        <authorList>
            <person name="Molina-Menor E."/>
            <person name="Vidal-Verdu A."/>
            <person name="Calonge A."/>
            <person name="Satari L."/>
            <person name="Pereto Magraner J."/>
            <person name="Porcar Miralles M."/>
        </authorList>
    </citation>
    <scope>NUCLEOTIDE SEQUENCE [LARGE SCALE GENOMIC DNA]</scope>
    <source>
        <strain evidence="12 13">T6</strain>
    </source>
</reference>
<dbReference type="InterPro" id="IPR017926">
    <property type="entry name" value="GATASE"/>
</dbReference>
<dbReference type="InterPro" id="IPR010139">
    <property type="entry name" value="Imidazole-glycPsynth_HisH"/>
</dbReference>
<evidence type="ECO:0000256" key="6">
    <source>
        <dbReference type="ARBA" id="ARBA00023102"/>
    </source>
</evidence>
<dbReference type="EMBL" id="JAEUXJ010000014">
    <property type="protein sequence ID" value="MBL6458419.1"/>
    <property type="molecule type" value="Genomic_DNA"/>
</dbReference>
<comment type="caution">
    <text evidence="12">The sequence shown here is derived from an EMBL/GenBank/DDBJ whole genome shotgun (WGS) entry which is preliminary data.</text>
</comment>
<dbReference type="PANTHER" id="PTHR42701:SF1">
    <property type="entry name" value="IMIDAZOLE GLYCEROL PHOSPHATE SYNTHASE SUBUNIT HISH"/>
    <property type="match status" value="1"/>
</dbReference>
<evidence type="ECO:0000256" key="9">
    <source>
        <dbReference type="ARBA" id="ARBA00049534"/>
    </source>
</evidence>
<name>A0ABS1VCF7_9PROT</name>
<feature type="domain" description="Glutamine amidotransferase" evidence="11">
    <location>
        <begin position="5"/>
        <end position="213"/>
    </location>
</feature>
<organism evidence="12 13">
    <name type="scientific">Belnapia mucosa</name>
    <dbReference type="NCBI Taxonomy" id="2804532"/>
    <lineage>
        <taxon>Bacteria</taxon>
        <taxon>Pseudomonadati</taxon>
        <taxon>Pseudomonadota</taxon>
        <taxon>Alphaproteobacteria</taxon>
        <taxon>Acetobacterales</taxon>
        <taxon>Roseomonadaceae</taxon>
        <taxon>Belnapia</taxon>
    </lineage>
</organism>
<dbReference type="RefSeq" id="WP_202828158.1">
    <property type="nucleotide sequence ID" value="NZ_JAEUXJ010000014.1"/>
</dbReference>
<keyword evidence="13" id="KW-1185">Reference proteome</keyword>
<gene>
    <name evidence="10 12" type="primary">hisH</name>
    <name evidence="12" type="ORF">JMJ55_24075</name>
</gene>
<evidence type="ECO:0000256" key="8">
    <source>
        <dbReference type="ARBA" id="ARBA00047838"/>
    </source>
</evidence>
<keyword evidence="6 10" id="KW-0368">Histidine biosynthesis</keyword>
<evidence type="ECO:0000313" key="13">
    <source>
        <dbReference type="Proteomes" id="UP000606490"/>
    </source>
</evidence>
<dbReference type="CDD" id="cd01748">
    <property type="entry name" value="GATase1_IGP_Synthase"/>
    <property type="match status" value="1"/>
</dbReference>
<keyword evidence="3 10" id="KW-0028">Amino-acid biosynthesis</keyword>
<comment type="pathway">
    <text evidence="1 10">Amino-acid biosynthesis; L-histidine biosynthesis; L-histidine from 5-phospho-alpha-D-ribose 1-diphosphate: step 5/9.</text>
</comment>
<evidence type="ECO:0000256" key="10">
    <source>
        <dbReference type="HAMAP-Rule" id="MF_00278"/>
    </source>
</evidence>
<feature type="active site" evidence="10">
    <location>
        <position position="197"/>
    </location>
</feature>
<comment type="catalytic activity">
    <reaction evidence="9 10">
        <text>L-glutamine + H2O = L-glutamate + NH4(+)</text>
        <dbReference type="Rhea" id="RHEA:15889"/>
        <dbReference type="ChEBI" id="CHEBI:15377"/>
        <dbReference type="ChEBI" id="CHEBI:28938"/>
        <dbReference type="ChEBI" id="CHEBI:29985"/>
        <dbReference type="ChEBI" id="CHEBI:58359"/>
        <dbReference type="EC" id="3.5.1.2"/>
    </reaction>
</comment>
<dbReference type="NCBIfam" id="TIGR01855">
    <property type="entry name" value="IMP_synth_hisH"/>
    <property type="match status" value="1"/>
</dbReference>
<keyword evidence="5 10" id="KW-0315">Glutamine amidotransferase</keyword>
<evidence type="ECO:0000256" key="3">
    <source>
        <dbReference type="ARBA" id="ARBA00022605"/>
    </source>
</evidence>
<dbReference type="Proteomes" id="UP000606490">
    <property type="component" value="Unassembled WGS sequence"/>
</dbReference>
<dbReference type="EC" id="3.5.1.2" evidence="10"/>
<dbReference type="SUPFAM" id="SSF52317">
    <property type="entry name" value="Class I glutamine amidotransferase-like"/>
    <property type="match status" value="1"/>
</dbReference>
<keyword evidence="7 10" id="KW-0456">Lyase</keyword>
<comment type="function">
    <text evidence="10">IGPS catalyzes the conversion of PRFAR and glutamine to IGP, AICAR and glutamate. The HisH subunit catalyzes the hydrolysis of glutamine to glutamate and ammonia as part of the synthesis of IGP and AICAR. The resulting ammonia molecule is channeled to the active site of HisF.</text>
</comment>
<evidence type="ECO:0000256" key="2">
    <source>
        <dbReference type="ARBA" id="ARBA00011152"/>
    </source>
</evidence>
<accession>A0ABS1VCF7</accession>
<evidence type="ECO:0000256" key="5">
    <source>
        <dbReference type="ARBA" id="ARBA00022962"/>
    </source>
</evidence>
<comment type="subunit">
    <text evidence="2 10">Heterodimer of HisH and HisF.</text>
</comment>
<evidence type="ECO:0000256" key="1">
    <source>
        <dbReference type="ARBA" id="ARBA00005091"/>
    </source>
</evidence>
<dbReference type="InterPro" id="IPR029062">
    <property type="entry name" value="Class_I_gatase-like"/>
</dbReference>
<dbReference type="Pfam" id="PF00117">
    <property type="entry name" value="GATase"/>
    <property type="match status" value="1"/>
</dbReference>
<comment type="catalytic activity">
    <reaction evidence="8 10">
        <text>5-[(5-phospho-1-deoxy-D-ribulos-1-ylimino)methylamino]-1-(5-phospho-beta-D-ribosyl)imidazole-4-carboxamide + L-glutamine = D-erythro-1-(imidazol-4-yl)glycerol 3-phosphate + 5-amino-1-(5-phospho-beta-D-ribosyl)imidazole-4-carboxamide + L-glutamate + H(+)</text>
        <dbReference type="Rhea" id="RHEA:24793"/>
        <dbReference type="ChEBI" id="CHEBI:15378"/>
        <dbReference type="ChEBI" id="CHEBI:29985"/>
        <dbReference type="ChEBI" id="CHEBI:58278"/>
        <dbReference type="ChEBI" id="CHEBI:58359"/>
        <dbReference type="ChEBI" id="CHEBI:58475"/>
        <dbReference type="ChEBI" id="CHEBI:58525"/>
        <dbReference type="EC" id="4.3.2.10"/>
    </reaction>
</comment>
<dbReference type="PANTHER" id="PTHR42701">
    <property type="entry name" value="IMIDAZOLE GLYCEROL PHOSPHATE SYNTHASE SUBUNIT HISH"/>
    <property type="match status" value="1"/>
</dbReference>
<proteinExistence type="inferred from homology"/>
<evidence type="ECO:0000256" key="7">
    <source>
        <dbReference type="ARBA" id="ARBA00023239"/>
    </source>
</evidence>